<dbReference type="GO" id="GO:0006508">
    <property type="term" value="P:proteolysis"/>
    <property type="evidence" value="ECO:0007669"/>
    <property type="project" value="UniProtKB-KW"/>
</dbReference>
<dbReference type="Pfam" id="PF18962">
    <property type="entry name" value="Por_Secre_tail"/>
    <property type="match status" value="1"/>
</dbReference>
<dbReference type="InterPro" id="IPR026444">
    <property type="entry name" value="Secre_tail"/>
</dbReference>
<dbReference type="InterPro" id="IPR008754">
    <property type="entry name" value="Peptidase_M43"/>
</dbReference>
<accession>A3I356</accession>
<keyword evidence="8" id="KW-1015">Disulfide bond</keyword>
<keyword evidence="3" id="KW-0479">Metal-binding</keyword>
<comment type="similarity">
    <text evidence="1">Belongs to the peptidase M43B family.</text>
</comment>
<dbReference type="eggNOG" id="COG1404">
    <property type="taxonomic scope" value="Bacteria"/>
</dbReference>
<dbReference type="GO" id="GO:0008237">
    <property type="term" value="F:metallopeptidase activity"/>
    <property type="evidence" value="ECO:0007669"/>
    <property type="project" value="UniProtKB-KW"/>
</dbReference>
<dbReference type="Gene3D" id="2.60.120.200">
    <property type="match status" value="2"/>
</dbReference>
<dbReference type="EMBL" id="AAXU02000001">
    <property type="protein sequence ID" value="EAZ79255.2"/>
    <property type="molecule type" value="Genomic_DNA"/>
</dbReference>
<dbReference type="STRING" id="388413.ALPR1_14329"/>
<dbReference type="NCBIfam" id="NF038128">
    <property type="entry name" value="choice_anch_J"/>
    <property type="match status" value="2"/>
</dbReference>
<dbReference type="HOGENOM" id="CLU_011684_1_0_10"/>
<dbReference type="GO" id="GO:0046872">
    <property type="term" value="F:metal ion binding"/>
    <property type="evidence" value="ECO:0007669"/>
    <property type="project" value="UniProtKB-KW"/>
</dbReference>
<dbReference type="AlphaFoldDB" id="A3I356"/>
<evidence type="ECO:0000256" key="6">
    <source>
        <dbReference type="ARBA" id="ARBA00022833"/>
    </source>
</evidence>
<keyword evidence="2" id="KW-0645">Protease</keyword>
<keyword evidence="7" id="KW-0482">Metalloprotease</keyword>
<comment type="caution">
    <text evidence="11">The sequence shown here is derived from an EMBL/GenBank/DDBJ whole genome shotgun (WGS) entry which is preliminary data.</text>
</comment>
<keyword evidence="4" id="KW-0732">Signal</keyword>
<dbReference type="InterPro" id="IPR013783">
    <property type="entry name" value="Ig-like_fold"/>
</dbReference>
<evidence type="ECO:0000256" key="5">
    <source>
        <dbReference type="ARBA" id="ARBA00022801"/>
    </source>
</evidence>
<dbReference type="PANTHER" id="PTHR47466">
    <property type="match status" value="1"/>
</dbReference>
<reference evidence="11 12" key="1">
    <citation type="journal article" date="2011" name="J. Bacteriol.">
        <title>Complete genome sequence of Algoriphagus sp. PR1, bacterial prey of a colony-forming choanoflagellate.</title>
        <authorList>
            <person name="Alegado R.A."/>
            <person name="Ferriera S."/>
            <person name="Nusbaum C."/>
            <person name="Young S.K."/>
            <person name="Zeng Q."/>
            <person name="Imamovic A."/>
            <person name="Fairclough S.R."/>
            <person name="King N."/>
        </authorList>
    </citation>
    <scope>NUCLEOTIDE SEQUENCE [LARGE SCALE GENOMIC DNA]</scope>
    <source>
        <strain evidence="11 12">PR1</strain>
    </source>
</reference>
<keyword evidence="5" id="KW-0378">Hydrolase</keyword>
<dbReference type="Proteomes" id="UP000003919">
    <property type="component" value="Unassembled WGS sequence"/>
</dbReference>
<dbReference type="CDD" id="cd04275">
    <property type="entry name" value="ZnMc_pappalysin_like"/>
    <property type="match status" value="1"/>
</dbReference>
<dbReference type="PANTHER" id="PTHR47466:SF1">
    <property type="entry name" value="METALLOPROTEASE MEP1 (AFU_ORTHOLOGUE AFUA_1G07730)-RELATED"/>
    <property type="match status" value="1"/>
</dbReference>
<dbReference type="eggNOG" id="COG3291">
    <property type="taxonomic scope" value="Bacteria"/>
</dbReference>
<protein>
    <submittedName>
        <fullName evidence="11">Ulilysin</fullName>
    </submittedName>
</protein>
<evidence type="ECO:0000259" key="10">
    <source>
        <dbReference type="Pfam" id="PF18962"/>
    </source>
</evidence>
<dbReference type="Pfam" id="PF05572">
    <property type="entry name" value="Peptidase_M43"/>
    <property type="match status" value="1"/>
</dbReference>
<gene>
    <name evidence="11" type="ORF">ALPR1_14329</name>
</gene>
<dbReference type="InterPro" id="IPR024079">
    <property type="entry name" value="MetalloPept_cat_dom_sf"/>
</dbReference>
<dbReference type="Gene3D" id="3.40.390.10">
    <property type="entry name" value="Collagenase (Catalytic Domain)"/>
    <property type="match status" value="1"/>
</dbReference>
<evidence type="ECO:0000259" key="9">
    <source>
        <dbReference type="Pfam" id="PF05572"/>
    </source>
</evidence>
<dbReference type="Gene3D" id="2.60.40.10">
    <property type="entry name" value="Immunoglobulins"/>
    <property type="match status" value="1"/>
</dbReference>
<evidence type="ECO:0000256" key="1">
    <source>
        <dbReference type="ARBA" id="ARBA00008721"/>
    </source>
</evidence>
<evidence type="ECO:0000256" key="4">
    <source>
        <dbReference type="ARBA" id="ARBA00022729"/>
    </source>
</evidence>
<evidence type="ECO:0000313" key="11">
    <source>
        <dbReference type="EMBL" id="EAZ79255.2"/>
    </source>
</evidence>
<sequence length="1012" mass="111386">MLLTGAIFAFTPLFSQQFKVVDVTGQLEHSHSHLGKCAHVLIEEKQEKELGFFGTKEYFENWVDEKIEARKSNPQLNARTNEEVRLIPVVVHVIHSGTAEGVGANVPTSQILDQLRILNEDFRRMNQDAANTPAEFLPVAADANIEFILAKQDPNGLPTDGIVRMQGSKSSYDPNTDATLIGQLSQWNPEEYLNLYVTTLVSPYIGYGSFPISDLPGLNSPPTSSITDGVTIDYRFFGSVGNAVNSSKGRTATHEVGHYFGLRHIWGDGGCNVDDFVADTPNQDSSNNSCSTGISRESCGSTDMIQNFMDYTPDACMNLFTQGQVDRFNVVLENSPRRVTLINNRATKEPELLDLDLAISRIIEPTDFACGVTVSPQIEVLNAGNNRLTSGRVELRRNGSLLESKRFTFSIETGETAMLSFADFNLIPSGTNVEFTITQANDQSDENLSNNTKTSNPKLQQEVTLPYTADFSTFPGEFNVENPDEGMTWEVKNMSISGVSQPVASISNYNYEAPGELDYLISPLINLEEYPNAQLVFELAYANYDQSGFEDQLVVAISQDCGNTFDLASATYQKSGQSLETVDATLDEFVPTTGSQFRTEIVNLNAFKDLGTVRIAFINQNAFGNNLYIKNIRVLPNEQFRYKLEITELLSPTPILDGSQEVETVLLRNTGNLPISKFLFSRKTNGSAEQTFLASGASVEPGESFTLSGSNTTRAGKNVMNMKVSLPNFDQNGGNADSLRRYIIEDANTIEAPWRQNFNNSTSLNPEYQTINPENDGTAWEIVPISSGEGPNNVARLQNQVEGNSYWLGTSIFDLSDRRQASVFFDLAVGEVSNNTTLLVLASSNGGETYEVALEATGAELSTVSVGEANPNSPGDYARKYVNLTEFAGTNNTEVRLAFVIIAGSDNDTPVYIDNIELFKEANPSPVIPGEGMSILYPNPAQDIFNIAFNFAQFEDVNIQIISSSGMVVQELEFPKTLNQTYSFSTQMFSKGVFIIKITSDTVRETRRLIIN</sequence>
<feature type="domain" description="Peptidase M43 pregnancy-associated plasma-A" evidence="9">
    <location>
        <begin position="186"/>
        <end position="332"/>
    </location>
</feature>
<evidence type="ECO:0000313" key="12">
    <source>
        <dbReference type="Proteomes" id="UP000003919"/>
    </source>
</evidence>
<name>A3I356_9BACT</name>
<keyword evidence="6" id="KW-0862">Zinc</keyword>
<feature type="domain" description="Secretion system C-terminal sorting" evidence="10">
    <location>
        <begin position="936"/>
        <end position="1011"/>
    </location>
</feature>
<proteinExistence type="inferred from homology"/>
<organism evidence="11 12">
    <name type="scientific">Algoriphagus machipongonensis</name>
    <dbReference type="NCBI Taxonomy" id="388413"/>
    <lineage>
        <taxon>Bacteria</taxon>
        <taxon>Pseudomonadati</taxon>
        <taxon>Bacteroidota</taxon>
        <taxon>Cytophagia</taxon>
        <taxon>Cytophagales</taxon>
        <taxon>Cyclobacteriaceae</taxon>
        <taxon>Algoriphagus</taxon>
    </lineage>
</organism>
<evidence type="ECO:0000256" key="8">
    <source>
        <dbReference type="ARBA" id="ARBA00023157"/>
    </source>
</evidence>
<evidence type="ECO:0000256" key="3">
    <source>
        <dbReference type="ARBA" id="ARBA00022723"/>
    </source>
</evidence>
<keyword evidence="12" id="KW-1185">Reference proteome</keyword>
<evidence type="ECO:0000256" key="7">
    <source>
        <dbReference type="ARBA" id="ARBA00023049"/>
    </source>
</evidence>
<evidence type="ECO:0000256" key="2">
    <source>
        <dbReference type="ARBA" id="ARBA00022670"/>
    </source>
</evidence>
<dbReference type="NCBIfam" id="TIGR04183">
    <property type="entry name" value="Por_Secre_tail"/>
    <property type="match status" value="1"/>
</dbReference>
<dbReference type="SUPFAM" id="SSF55486">
    <property type="entry name" value="Metalloproteases ('zincins'), catalytic domain"/>
    <property type="match status" value="1"/>
</dbReference>